<dbReference type="AlphaFoldDB" id="A0A395N8N4"/>
<dbReference type="Proteomes" id="UP000266272">
    <property type="component" value="Unassembled WGS sequence"/>
</dbReference>
<comment type="caution">
    <text evidence="2">The sequence shown here is derived from an EMBL/GenBank/DDBJ whole genome shotgun (WGS) entry which is preliminary data.</text>
</comment>
<dbReference type="STRING" id="490622.A0A395N8N4"/>
<keyword evidence="3" id="KW-1185">Reference proteome</keyword>
<evidence type="ECO:0000256" key="1">
    <source>
        <dbReference type="ARBA" id="ARBA00023242"/>
    </source>
</evidence>
<dbReference type="Pfam" id="PF11951">
    <property type="entry name" value="Fungal_trans_2"/>
    <property type="match status" value="1"/>
</dbReference>
<dbReference type="InterPro" id="IPR053175">
    <property type="entry name" value="DHMBA_Reg_Transcription_Factor"/>
</dbReference>
<accession>A0A395N8N4</accession>
<dbReference type="OrthoDB" id="4220372at2759"/>
<dbReference type="EMBL" id="PXOA01000844">
    <property type="protein sequence ID" value="RFU72485.1"/>
    <property type="molecule type" value="Genomic_DNA"/>
</dbReference>
<evidence type="ECO:0000313" key="3">
    <source>
        <dbReference type="Proteomes" id="UP000266272"/>
    </source>
</evidence>
<reference evidence="2 3" key="1">
    <citation type="journal article" date="2018" name="PLoS Pathog.">
        <title>Evolution of structural diversity of trichothecenes, a family of toxins produced by plant pathogenic and entomopathogenic fungi.</title>
        <authorList>
            <person name="Proctor R.H."/>
            <person name="McCormick S.P."/>
            <person name="Kim H.S."/>
            <person name="Cardoza R.E."/>
            <person name="Stanley A.M."/>
            <person name="Lindo L."/>
            <person name="Kelly A."/>
            <person name="Brown D.W."/>
            <person name="Lee T."/>
            <person name="Vaughan M.M."/>
            <person name="Alexander N.J."/>
            <person name="Busman M."/>
            <person name="Gutierrez S."/>
        </authorList>
    </citation>
    <scope>NUCLEOTIDE SEQUENCE [LARGE SCALE GENOMIC DNA]</scope>
    <source>
        <strain evidence="2 3">IBT 40837</strain>
    </source>
</reference>
<name>A0A395N8N4_TRIAR</name>
<gene>
    <name evidence="2" type="ORF">TARUN_9761</name>
</gene>
<dbReference type="GO" id="GO:0016829">
    <property type="term" value="F:lyase activity"/>
    <property type="evidence" value="ECO:0007669"/>
    <property type="project" value="UniProtKB-KW"/>
</dbReference>
<keyword evidence="2" id="KW-0456">Lyase</keyword>
<evidence type="ECO:0000313" key="2">
    <source>
        <dbReference type="EMBL" id="RFU72485.1"/>
    </source>
</evidence>
<dbReference type="PANTHER" id="PTHR38791">
    <property type="entry name" value="ZN(II)2CYS6 TRANSCRIPTION FACTOR (EUROFUNG)-RELATED-RELATED"/>
    <property type="match status" value="1"/>
</dbReference>
<keyword evidence="1" id="KW-0539">Nucleus</keyword>
<dbReference type="InterPro" id="IPR021858">
    <property type="entry name" value="Fun_TF"/>
</dbReference>
<organism evidence="2 3">
    <name type="scientific">Trichoderma arundinaceum</name>
    <dbReference type="NCBI Taxonomy" id="490622"/>
    <lineage>
        <taxon>Eukaryota</taxon>
        <taxon>Fungi</taxon>
        <taxon>Dikarya</taxon>
        <taxon>Ascomycota</taxon>
        <taxon>Pezizomycotina</taxon>
        <taxon>Sordariomycetes</taxon>
        <taxon>Hypocreomycetidae</taxon>
        <taxon>Hypocreales</taxon>
        <taxon>Hypocreaceae</taxon>
        <taxon>Trichoderma</taxon>
    </lineage>
</organism>
<proteinExistence type="predicted"/>
<sequence>MDGKTSTLKDSADDGDGDAVGGLLRSSSAAATIVTSLGRQRQQKQHRLPLPLFNFSIPAESVAQVFFFRHYSMAGSNRLYAVQGSSEVPTVKMLGILAVGMAGLANSERDHGVMALARRKYGSTLHSINDAIKVRSEVTKESTVAAVTLMAMFEIIACQDRSSMEAWVCHVQGAAALLRHWTPDDWDRATNWRAYLHFFCLLAMSCIIRRTPVPTYVYELAQSSPAFGSDAEIFPAKRLFRIICKFANLYSHEDTAHVTQIAEKVSTAMSIEENLHSWKSELSETWNYTTIQDDTGQVSGGSRHDYACAWQAYIWNHYRSCRILLHAVLLQYLDALALPVTKAHPALIAAYTSQQRASRDIISTMLLDIRASVSYILGLYDKSKGNISLSPEHSGVFGLLGSIQALVGVVDVGDEDVGWLSEMLGFIGSSLGVGQALVLANRLREKS</sequence>
<protein>
    <submittedName>
        <fullName evidence="2">Chondroitin ac alginate lyase</fullName>
    </submittedName>
</protein>